<organism evidence="1 2">
    <name type="scientific">Rhodovastum atsumiense</name>
    <dbReference type="NCBI Taxonomy" id="504468"/>
    <lineage>
        <taxon>Bacteria</taxon>
        <taxon>Pseudomonadati</taxon>
        <taxon>Pseudomonadota</taxon>
        <taxon>Alphaproteobacteria</taxon>
        <taxon>Acetobacterales</taxon>
        <taxon>Acetobacteraceae</taxon>
        <taxon>Rhodovastum</taxon>
    </lineage>
</organism>
<sequence length="91" mass="10224">MARYVKRRPEIEAVQWNGFCFSEPAPSWLTDAMKLPAYAFGGVERIGADLVVWTLKGPVRAHPGDWLVRWAVGELWVIPPVLFAATYEPAP</sequence>
<dbReference type="Proteomes" id="UP000325255">
    <property type="component" value="Unassembled WGS sequence"/>
</dbReference>
<protein>
    <submittedName>
        <fullName evidence="1">Uncharacterized protein</fullName>
    </submittedName>
</protein>
<name>A0A5M6IVZ3_9PROT</name>
<accession>A0A5M6IVZ3</accession>
<proteinExistence type="predicted"/>
<comment type="caution">
    <text evidence="1">The sequence shown here is derived from an EMBL/GenBank/DDBJ whole genome shotgun (WGS) entry which is preliminary data.</text>
</comment>
<reference evidence="1 2" key="1">
    <citation type="submission" date="2019-09" db="EMBL/GenBank/DDBJ databases">
        <title>Genome sequence of Rhodovastum atsumiense, a diverse member of the Acetobacteraceae family of non-sulfur purple photosynthetic bacteria.</title>
        <authorList>
            <person name="Meyer T."/>
            <person name="Kyndt J."/>
        </authorList>
    </citation>
    <scope>NUCLEOTIDE SEQUENCE [LARGE SCALE GENOMIC DNA]</scope>
    <source>
        <strain evidence="1 2">DSM 21279</strain>
    </source>
</reference>
<evidence type="ECO:0000313" key="1">
    <source>
        <dbReference type="EMBL" id="KAA5611658.1"/>
    </source>
</evidence>
<gene>
    <name evidence="1" type="ORF">F1189_13945</name>
</gene>
<dbReference type="OrthoDB" id="8967783at2"/>
<dbReference type="EMBL" id="VWPK01000019">
    <property type="protein sequence ID" value="KAA5611658.1"/>
    <property type="molecule type" value="Genomic_DNA"/>
</dbReference>
<evidence type="ECO:0000313" key="2">
    <source>
        <dbReference type="Proteomes" id="UP000325255"/>
    </source>
</evidence>
<keyword evidence="2" id="KW-1185">Reference proteome</keyword>
<dbReference type="RefSeq" id="WP_150041432.1">
    <property type="nucleotide sequence ID" value="NZ_OW485606.1"/>
</dbReference>
<dbReference type="AlphaFoldDB" id="A0A5M6IVZ3"/>